<dbReference type="GO" id="GO:0000977">
    <property type="term" value="F:RNA polymerase II transcription regulatory region sequence-specific DNA binding"/>
    <property type="evidence" value="ECO:0007669"/>
    <property type="project" value="TreeGrafter"/>
</dbReference>
<dbReference type="InterPro" id="IPR057476">
    <property type="entry name" value="Cux_N"/>
</dbReference>
<feature type="coiled-coil region" evidence="2">
    <location>
        <begin position="162"/>
        <end position="196"/>
    </location>
</feature>
<reference evidence="5" key="2">
    <citation type="submission" date="2025-08" db="UniProtKB">
        <authorList>
            <consortium name="Ensembl"/>
        </authorList>
    </citation>
    <scope>IDENTIFICATION</scope>
</reference>
<organism evidence="5 6">
    <name type="scientific">Pygocentrus nattereri</name>
    <name type="common">Red-bellied piranha</name>
    <dbReference type="NCBI Taxonomy" id="42514"/>
    <lineage>
        <taxon>Eukaryota</taxon>
        <taxon>Metazoa</taxon>
        <taxon>Chordata</taxon>
        <taxon>Craniata</taxon>
        <taxon>Vertebrata</taxon>
        <taxon>Euteleostomi</taxon>
        <taxon>Actinopterygii</taxon>
        <taxon>Neopterygii</taxon>
        <taxon>Teleostei</taxon>
        <taxon>Ostariophysi</taxon>
        <taxon>Characiformes</taxon>
        <taxon>Characoidei</taxon>
        <taxon>Pygocentrus</taxon>
    </lineage>
</organism>
<proteinExistence type="predicted"/>
<dbReference type="Proteomes" id="UP001501920">
    <property type="component" value="Chromosome 18"/>
</dbReference>
<dbReference type="Pfam" id="PF25398">
    <property type="entry name" value="CUX1_N"/>
    <property type="match status" value="1"/>
</dbReference>
<dbReference type="PANTHER" id="PTHR14043">
    <property type="entry name" value="CCAAT DISPLACEMENT PROTEIN-RELATED"/>
    <property type="match status" value="1"/>
</dbReference>
<evidence type="ECO:0000259" key="4">
    <source>
        <dbReference type="Pfam" id="PF25398"/>
    </source>
</evidence>
<dbReference type="PANTHER" id="PTHR14043:SF4">
    <property type="entry name" value="HOMEOBOX PROTEIN CUT-LIKE 1"/>
    <property type="match status" value="1"/>
</dbReference>
<dbReference type="GO" id="GO:0000981">
    <property type="term" value="F:DNA-binding transcription factor activity, RNA polymerase II-specific"/>
    <property type="evidence" value="ECO:0007669"/>
    <property type="project" value="TreeGrafter"/>
</dbReference>
<name>A0AAR2LCJ9_PYGNA</name>
<reference evidence="5" key="3">
    <citation type="submission" date="2025-09" db="UniProtKB">
        <authorList>
            <consortium name="Ensembl"/>
        </authorList>
    </citation>
    <scope>IDENTIFICATION</scope>
</reference>
<keyword evidence="6" id="KW-1185">Reference proteome</keyword>
<evidence type="ECO:0000313" key="5">
    <source>
        <dbReference type="Ensembl" id="ENSPNAP00000074333.1"/>
    </source>
</evidence>
<dbReference type="Ensembl" id="ENSPNAT00000055773.1">
    <property type="protein sequence ID" value="ENSPNAP00000074333.1"/>
    <property type="gene ID" value="ENSPNAG00000005948.2"/>
</dbReference>
<feature type="domain" description="Cux N-terminal" evidence="4">
    <location>
        <begin position="23"/>
        <end position="75"/>
    </location>
</feature>
<evidence type="ECO:0000256" key="2">
    <source>
        <dbReference type="SAM" id="Coils"/>
    </source>
</evidence>
<evidence type="ECO:0000256" key="1">
    <source>
        <dbReference type="ARBA" id="ARBA00023054"/>
    </source>
</evidence>
<dbReference type="GeneTree" id="ENSGT00940000159751"/>
<sequence>MAANAGSMFQYWKRLDLQQLQDLRKQITPLLKGFQTEIDALCKRSKESEAAFLSVYKRLIDVPDPVSALEAAQQLQLTVRKMHDVETENQKLHEKLQEYDRDSAQVKGHEVTIKALQEKLEEFERLFQKQQGLKTEDDEEEEEAEHPPSNYADKDGELQERLNSEEIKLQTLQTALEKTQAELQELKAKYEEESRTK</sequence>
<accession>A0AAR2LCJ9</accession>
<keyword evidence="1 2" id="KW-0175">Coiled coil</keyword>
<evidence type="ECO:0000313" key="6">
    <source>
        <dbReference type="Proteomes" id="UP001501920"/>
    </source>
</evidence>
<dbReference type="GO" id="GO:0005634">
    <property type="term" value="C:nucleus"/>
    <property type="evidence" value="ECO:0007669"/>
    <property type="project" value="TreeGrafter"/>
</dbReference>
<feature type="region of interest" description="Disordered" evidence="3">
    <location>
        <begin position="130"/>
        <end position="156"/>
    </location>
</feature>
<dbReference type="AlphaFoldDB" id="A0AAR2LCJ9"/>
<evidence type="ECO:0000256" key="3">
    <source>
        <dbReference type="SAM" id="MobiDB-lite"/>
    </source>
</evidence>
<protein>
    <recommendedName>
        <fullName evidence="4">Cux N-terminal domain-containing protein</fullName>
    </recommendedName>
</protein>
<reference evidence="5 6" key="1">
    <citation type="submission" date="2020-10" db="EMBL/GenBank/DDBJ databases">
        <title>Pygocentrus nattereri (red-bellied piranha) genome, fPygNat1, primary haplotype.</title>
        <authorList>
            <person name="Myers G."/>
            <person name="Meyer A."/>
            <person name="Karagic N."/>
            <person name="Pippel M."/>
            <person name="Winkler S."/>
            <person name="Tracey A."/>
            <person name="Wood J."/>
            <person name="Formenti G."/>
            <person name="Howe K."/>
            <person name="Fedrigo O."/>
            <person name="Jarvis E.D."/>
        </authorList>
    </citation>
    <scope>NUCLEOTIDE SEQUENCE [LARGE SCALE GENOMIC DNA]</scope>
</reference>